<reference evidence="5 6" key="1">
    <citation type="submission" date="2018-06" db="EMBL/GenBank/DDBJ databases">
        <authorList>
            <consortium name="Pathogen Informatics"/>
            <person name="Doyle S."/>
        </authorList>
    </citation>
    <scope>NUCLEOTIDE SEQUENCE [LARGE SCALE GENOMIC DNA]</scope>
    <source>
        <strain evidence="5 6">NCTC1934</strain>
    </source>
</reference>
<dbReference type="Pfam" id="PF00561">
    <property type="entry name" value="Abhydrolase_1"/>
    <property type="match status" value="1"/>
</dbReference>
<dbReference type="RefSeq" id="WP_039819173.1">
    <property type="nucleotide sequence ID" value="NZ_UGRY01000002.1"/>
</dbReference>
<evidence type="ECO:0000313" key="5">
    <source>
        <dbReference type="EMBL" id="SUA80323.1"/>
    </source>
</evidence>
<dbReference type="InterPro" id="IPR029058">
    <property type="entry name" value="AB_hydrolase_fold"/>
</dbReference>
<dbReference type="STRING" id="1406858.GCA_000710895_06316"/>
<dbReference type="Gene3D" id="3.40.50.1820">
    <property type="entry name" value="alpha/beta hydrolase"/>
    <property type="match status" value="1"/>
</dbReference>
<dbReference type="GO" id="GO:0003824">
    <property type="term" value="F:catalytic activity"/>
    <property type="evidence" value="ECO:0007669"/>
    <property type="project" value="UniProtKB-ARBA"/>
</dbReference>
<dbReference type="EMBL" id="UGRY01000002">
    <property type="protein sequence ID" value="SUA80323.1"/>
    <property type="molecule type" value="Genomic_DNA"/>
</dbReference>
<protein>
    <submittedName>
        <fullName evidence="5">TAP-like protein</fullName>
    </submittedName>
</protein>
<feature type="domain" description="AB hydrolase-1" evidence="3">
    <location>
        <begin position="151"/>
        <end position="276"/>
    </location>
</feature>
<dbReference type="Proteomes" id="UP000255467">
    <property type="component" value="Unassembled WGS sequence"/>
</dbReference>
<feature type="region of interest" description="Disordered" evidence="1">
    <location>
        <begin position="21"/>
        <end position="56"/>
    </location>
</feature>
<proteinExistence type="predicted"/>
<feature type="compositionally biased region" description="Basic and acidic residues" evidence="1">
    <location>
        <begin position="27"/>
        <end position="38"/>
    </location>
</feature>
<accession>A0A378YU85</accession>
<organism evidence="5 6">
    <name type="scientific">Nocardia otitidiscaviarum</name>
    <dbReference type="NCBI Taxonomy" id="1823"/>
    <lineage>
        <taxon>Bacteria</taxon>
        <taxon>Bacillati</taxon>
        <taxon>Actinomycetota</taxon>
        <taxon>Actinomycetes</taxon>
        <taxon>Mycobacteriales</taxon>
        <taxon>Nocardiaceae</taxon>
        <taxon>Nocardia</taxon>
    </lineage>
</organism>
<dbReference type="InterPro" id="IPR013595">
    <property type="entry name" value="Pept_S33_TAP-like_C"/>
</dbReference>
<evidence type="ECO:0000259" key="3">
    <source>
        <dbReference type="Pfam" id="PF00561"/>
    </source>
</evidence>
<dbReference type="PROSITE" id="PS51257">
    <property type="entry name" value="PROKAR_LIPOPROTEIN"/>
    <property type="match status" value="1"/>
</dbReference>
<evidence type="ECO:0000313" key="6">
    <source>
        <dbReference type="Proteomes" id="UP000255467"/>
    </source>
</evidence>
<evidence type="ECO:0000259" key="4">
    <source>
        <dbReference type="Pfam" id="PF08386"/>
    </source>
</evidence>
<gene>
    <name evidence="5" type="ORF">NCTC1934_04220</name>
</gene>
<sequence length="519" mass="53770">MRWTRAALLASTLSILVTTGCGAGPSDRPDVAVERPRQAGEVQTSTEPTPPPAPEVPKTELAWRDCTVPTFNLLSLGTPPAGLVLECAEYTTQVDATGGVGGNFQTAALRARYDRTPADAAPLVLTSGSDRASTATLAAFAAGGAGALLSERPVVAVDRRGIGSSEPIDCVGGDIRQRLLDQAQFGPGASDPVAAVAGLSQDATISCQDYLQPGQGTFDAAHAADDIEQLRRQWQVEHIALLGSGSGSNIALAYARKYGDHLARLVLDSPEPVDTDAVGRAEQRVKGAEAALTAFAQRCRALNCALGDDPRTAIADLVARAERGDFGELSASALVTTLSDFLGDPRGLPNPVVTEFADALAALGRGDRGPITPRVQRAAAAIANDGAFVNRCSDSQVPATPVQARELMGTWGGEYPVFGRVAAIDLMVCSAWPVAAPQAMPEKFELDTLVLGAKADPVVGDEGRPTVTGALAAAGARTSTVEWQGWGHPVVSHSGCAQRAVVDYLRQGTLPENGTACPA</sequence>
<feature type="signal peptide" evidence="2">
    <location>
        <begin position="1"/>
        <end position="23"/>
    </location>
</feature>
<name>A0A378YU85_9NOCA</name>
<dbReference type="OrthoDB" id="5166357at2"/>
<keyword evidence="2" id="KW-0732">Signal</keyword>
<feature type="chain" id="PRO_5017028613" evidence="2">
    <location>
        <begin position="24"/>
        <end position="519"/>
    </location>
</feature>
<feature type="domain" description="Peptidase S33 tripeptidyl aminopeptidase-like C-terminal" evidence="4">
    <location>
        <begin position="415"/>
        <end position="517"/>
    </location>
</feature>
<keyword evidence="6" id="KW-1185">Reference proteome</keyword>
<dbReference type="SUPFAM" id="SSF53474">
    <property type="entry name" value="alpha/beta-Hydrolases"/>
    <property type="match status" value="1"/>
</dbReference>
<dbReference type="AlphaFoldDB" id="A0A378YU85"/>
<evidence type="ECO:0000256" key="2">
    <source>
        <dbReference type="SAM" id="SignalP"/>
    </source>
</evidence>
<evidence type="ECO:0000256" key="1">
    <source>
        <dbReference type="SAM" id="MobiDB-lite"/>
    </source>
</evidence>
<dbReference type="InterPro" id="IPR000073">
    <property type="entry name" value="AB_hydrolase_1"/>
</dbReference>
<dbReference type="Pfam" id="PF08386">
    <property type="entry name" value="Abhydrolase_4"/>
    <property type="match status" value="1"/>
</dbReference>